<reference evidence="2" key="1">
    <citation type="submission" date="2014-03" db="EMBL/GenBank/DDBJ databases">
        <title>The sialotranscriptome of Amblyomma triste, Amblyomma parvum and Amblyomma cajennense ticks, uncovered by 454-based RNA-seq.</title>
        <authorList>
            <person name="Garcia G.R."/>
            <person name="Gardinassi L.G."/>
            <person name="Ribeiro J.M."/>
            <person name="Anatriello E."/>
            <person name="Ferreira B.R."/>
            <person name="Moreira H.N."/>
            <person name="Mafra C."/>
            <person name="Olegario M.M."/>
            <person name="Szabo P.J."/>
            <person name="Miranda-Santos I.K."/>
            <person name="Maruyama S.R."/>
        </authorList>
    </citation>
    <scope>NUCLEOTIDE SEQUENCE</scope>
    <source>
        <strain evidence="2">Mato Grasso do Sul</strain>
        <tissue evidence="2">Salivary glands</tissue>
    </source>
</reference>
<organism evidence="2">
    <name type="scientific">Amblyomma triste</name>
    <name type="common">Neotropical tick</name>
    <dbReference type="NCBI Taxonomy" id="251400"/>
    <lineage>
        <taxon>Eukaryota</taxon>
        <taxon>Metazoa</taxon>
        <taxon>Ecdysozoa</taxon>
        <taxon>Arthropoda</taxon>
        <taxon>Chelicerata</taxon>
        <taxon>Arachnida</taxon>
        <taxon>Acari</taxon>
        <taxon>Parasitiformes</taxon>
        <taxon>Ixodida</taxon>
        <taxon>Ixodoidea</taxon>
        <taxon>Ixodidae</taxon>
        <taxon>Amblyomminae</taxon>
        <taxon>Amblyomma</taxon>
    </lineage>
</organism>
<evidence type="ECO:0000259" key="1">
    <source>
        <dbReference type="SMART" id="SM00333"/>
    </source>
</evidence>
<dbReference type="AlphaFoldDB" id="A0A023GB47"/>
<dbReference type="PANTHER" id="PTHR22948">
    <property type="entry name" value="TUDOR DOMAIN CONTAINING PROTEIN"/>
    <property type="match status" value="1"/>
</dbReference>
<dbReference type="Gene3D" id="2.30.30.140">
    <property type="match status" value="1"/>
</dbReference>
<dbReference type="CDD" id="cd20379">
    <property type="entry name" value="Tudor_dTUD-like"/>
    <property type="match status" value="1"/>
</dbReference>
<feature type="non-terminal residue" evidence="2">
    <location>
        <position position="1"/>
    </location>
</feature>
<evidence type="ECO:0000313" key="2">
    <source>
        <dbReference type="EMBL" id="JAC30138.1"/>
    </source>
</evidence>
<sequence length="341" mass="37721">CKLKSWGQRRTRCMVPKVSWRPQLFNLQKPDSSGDFILLPASCPSAVLLPPKPLPVRSSVRVTDVRGGPAVLTVTLQAPNSDSSLALLEAAMNHFYGPSAFGPPFDAQPSRACAAFCGETWRRGRVVSVSGDLVQVQLVDVGGCRLLAPHQLRPLAPRFTELPEMCTVATLNLPPRARAWCATADQRLRELTLGRQMMCLFDGASVELQDDKGQLLTRQLATEGLCKPAWQLVTLSNQLTFTVVWLEQKQYIFSEDLSKLVGWKGDSALEEFQRRGICFRCINLCRESPYWCTVEPLLASGTTAVSLFPANNILDAVNVLCYPYNQVGIEARDKLAKLDDI</sequence>
<dbReference type="EMBL" id="GBBM01005280">
    <property type="protein sequence ID" value="JAC30138.1"/>
    <property type="molecule type" value="mRNA"/>
</dbReference>
<dbReference type="SUPFAM" id="SSF63748">
    <property type="entry name" value="Tudor/PWWP/MBT"/>
    <property type="match status" value="1"/>
</dbReference>
<proteinExistence type="evidence at transcript level"/>
<dbReference type="SMART" id="SM00333">
    <property type="entry name" value="TUDOR"/>
    <property type="match status" value="1"/>
</dbReference>
<dbReference type="PANTHER" id="PTHR22948:SF29">
    <property type="entry name" value="FI02030P-RELATED"/>
    <property type="match status" value="1"/>
</dbReference>
<dbReference type="InterPro" id="IPR050621">
    <property type="entry name" value="Tudor_domain_containing"/>
</dbReference>
<feature type="domain" description="Tudor" evidence="1">
    <location>
        <begin position="103"/>
        <end position="160"/>
    </location>
</feature>
<dbReference type="Pfam" id="PF00567">
    <property type="entry name" value="TUDOR"/>
    <property type="match status" value="1"/>
</dbReference>
<dbReference type="InterPro" id="IPR002999">
    <property type="entry name" value="Tudor"/>
</dbReference>
<name>A0A023GB47_AMBTT</name>
<accession>A0A023GB47</accession>
<protein>
    <recommendedName>
        <fullName evidence="1">Tudor domain-containing protein</fullName>
    </recommendedName>
</protein>